<dbReference type="PANTHER" id="PTHR12832:SF11">
    <property type="entry name" value="LD23868P"/>
    <property type="match status" value="1"/>
</dbReference>
<dbReference type="AlphaFoldDB" id="A0A167XKD1"/>
<dbReference type="PANTHER" id="PTHR12832">
    <property type="entry name" value="TESTIS-SPECIFIC PROTEIN PBS13 T-COMPLEX 11"/>
    <property type="match status" value="1"/>
</dbReference>
<proteinExistence type="inferred from homology"/>
<dbReference type="EMBL" id="AZHF01000014">
    <property type="protein sequence ID" value="OAA65079.1"/>
    <property type="molecule type" value="Genomic_DNA"/>
</dbReference>
<accession>A0A167XKD1</accession>
<dbReference type="GO" id="GO:0010737">
    <property type="term" value="P:protein kinase A signaling"/>
    <property type="evidence" value="ECO:0007669"/>
    <property type="project" value="TreeGrafter"/>
</dbReference>
<evidence type="ECO:0000256" key="2">
    <source>
        <dbReference type="SAM" id="MobiDB-lite"/>
    </source>
</evidence>
<evidence type="ECO:0000313" key="3">
    <source>
        <dbReference type="EMBL" id="OAA65079.1"/>
    </source>
</evidence>
<comment type="caution">
    <text evidence="3">The sequence shown here is derived from an EMBL/GenBank/DDBJ whole genome shotgun (WGS) entry which is preliminary data.</text>
</comment>
<dbReference type="Proteomes" id="UP000076881">
    <property type="component" value="Unassembled WGS sequence"/>
</dbReference>
<dbReference type="InterPro" id="IPR008862">
    <property type="entry name" value="Tcp11"/>
</dbReference>
<dbReference type="Pfam" id="PF05794">
    <property type="entry name" value="Tcp11"/>
    <property type="match status" value="1"/>
</dbReference>
<keyword evidence="4" id="KW-1185">Reference proteome</keyword>
<comment type="similarity">
    <text evidence="1">Belongs to the TCP11 family.</text>
</comment>
<feature type="compositionally biased region" description="Polar residues" evidence="2">
    <location>
        <begin position="370"/>
        <end position="391"/>
    </location>
</feature>
<evidence type="ECO:0000256" key="1">
    <source>
        <dbReference type="ARBA" id="ARBA00010954"/>
    </source>
</evidence>
<name>A0A167XKD1_CORDF</name>
<feature type="region of interest" description="Disordered" evidence="2">
    <location>
        <begin position="370"/>
        <end position="400"/>
    </location>
</feature>
<sequence>MAVSAWKVTAESAINSRIALLDNPKAQPTLLPTSIAPACFEAPPVTRAAISDVDIDKLISNPSFRHDINFDPQLRVRPLLYGKKNRMKKIRANQYWHSLKEVLAMFTMDRPGFYAVIGHVDDWALPTLLKTIGDIIATVISPSELSFFKEGFNVELLMQQLHKNCADLEKLAGWLAQFLKTHCPPMRDQWIDTMYKHLSNGNRTSDLREVVNGLRSLLGVVEAMVLDDANHRIRCLRPRLIESTICFEQQYFRRRICSGEMDTFSAQHWYNEAVARFVRPARHSSHFGETGAFFEALCRLIMPSSMRRCLPSTFLFDESRIQRLRSDMLEAINLNICMGMYEDLKRNDYCATSGHFASPTADEATVRRSTSPGAEFNFNTPLESSRPSNNKFRPPGVPTLSKDENRRLYRSLVDLLQSAEPEPDLSTRWRSILPSMALEIHRAAFAHGNTLGTFENKVFANVGEMDSVLHRRAQESFQTRLMVELGICICKYRHLSALELFSAATGSFQTYEHDQNRDMVKDIAVRLAHLGILHWRVHYKVYMETAGEGVDLETKNRG</sequence>
<organism evidence="3 4">
    <name type="scientific">Akanthomyces lecanii RCEF 1005</name>
    <dbReference type="NCBI Taxonomy" id="1081108"/>
    <lineage>
        <taxon>Eukaryota</taxon>
        <taxon>Fungi</taxon>
        <taxon>Dikarya</taxon>
        <taxon>Ascomycota</taxon>
        <taxon>Pezizomycotina</taxon>
        <taxon>Sordariomycetes</taxon>
        <taxon>Hypocreomycetidae</taxon>
        <taxon>Hypocreales</taxon>
        <taxon>Cordycipitaceae</taxon>
        <taxon>Akanthomyces</taxon>
        <taxon>Cordyceps confragosa</taxon>
    </lineage>
</organism>
<dbReference type="OrthoDB" id="276323at2759"/>
<reference evidence="3 4" key="1">
    <citation type="journal article" date="2016" name="Genome Biol. Evol.">
        <title>Divergent and convergent evolution of fungal pathogenicity.</title>
        <authorList>
            <person name="Shang Y."/>
            <person name="Xiao G."/>
            <person name="Zheng P."/>
            <person name="Cen K."/>
            <person name="Zhan S."/>
            <person name="Wang C."/>
        </authorList>
    </citation>
    <scope>NUCLEOTIDE SEQUENCE [LARGE SCALE GENOMIC DNA]</scope>
    <source>
        <strain evidence="3 4">RCEF 1005</strain>
    </source>
</reference>
<gene>
    <name evidence="3" type="ORF">LEL_10526</name>
</gene>
<evidence type="ECO:0000313" key="4">
    <source>
        <dbReference type="Proteomes" id="UP000076881"/>
    </source>
</evidence>
<protein>
    <submittedName>
        <fullName evidence="3">T-complex 11</fullName>
    </submittedName>
</protein>